<dbReference type="PANTHER" id="PTHR31760:SF0">
    <property type="entry name" value="S-ADENOSYL-L-METHIONINE-DEPENDENT METHYLTRANSFERASES SUPERFAMILY PROTEIN"/>
    <property type="match status" value="1"/>
</dbReference>
<feature type="region of interest" description="Disordered" evidence="7">
    <location>
        <begin position="222"/>
        <end position="241"/>
    </location>
</feature>
<evidence type="ECO:0000256" key="1">
    <source>
        <dbReference type="ARBA" id="ARBA00022490"/>
    </source>
</evidence>
<dbReference type="RefSeq" id="WP_056950273.1">
    <property type="nucleotide sequence ID" value="NZ_AZDJ01000003.1"/>
</dbReference>
<keyword evidence="4 6" id="KW-0808">Transferase</keyword>
<evidence type="ECO:0000313" key="10">
    <source>
        <dbReference type="Proteomes" id="UP000051804"/>
    </source>
</evidence>
<evidence type="ECO:0000256" key="2">
    <source>
        <dbReference type="ARBA" id="ARBA00022552"/>
    </source>
</evidence>
<dbReference type="GO" id="GO:0070043">
    <property type="term" value="F:rRNA (guanine-N7-)-methyltransferase activity"/>
    <property type="evidence" value="ECO:0007669"/>
    <property type="project" value="UniProtKB-UniRule"/>
</dbReference>
<dbReference type="EC" id="2.1.1.-" evidence="6"/>
<protein>
    <recommendedName>
        <fullName evidence="6">Ribosomal RNA small subunit methyltransferase G</fullName>
        <ecNumber evidence="6">2.1.1.-</ecNumber>
    </recommendedName>
    <alternativeName>
        <fullName evidence="6">16S rRNA 7-methylguanosine methyltransferase</fullName>
        <shortName evidence="6">16S rRNA m7G methyltransferase</shortName>
    </alternativeName>
</protein>
<evidence type="ECO:0000256" key="7">
    <source>
        <dbReference type="SAM" id="MobiDB-lite"/>
    </source>
</evidence>
<evidence type="ECO:0000256" key="4">
    <source>
        <dbReference type="ARBA" id="ARBA00022679"/>
    </source>
</evidence>
<name>A0A0R1JXP5_9LACO</name>
<dbReference type="InterPro" id="IPR003682">
    <property type="entry name" value="rRNA_ssu_MeTfrase_G"/>
</dbReference>
<keyword evidence="3 6" id="KW-0489">Methyltransferase</keyword>
<dbReference type="PANTHER" id="PTHR31760">
    <property type="entry name" value="S-ADENOSYL-L-METHIONINE-DEPENDENT METHYLTRANSFERASES SUPERFAMILY PROTEIN"/>
    <property type="match status" value="1"/>
</dbReference>
<reference evidence="9 10" key="1">
    <citation type="journal article" date="2015" name="Genome Announc.">
        <title>Expanding the biotechnology potential of lactobacilli through comparative genomics of 213 strains and associated genera.</title>
        <authorList>
            <person name="Sun Z."/>
            <person name="Harris H.M."/>
            <person name="McCann A."/>
            <person name="Guo C."/>
            <person name="Argimon S."/>
            <person name="Zhang W."/>
            <person name="Yang X."/>
            <person name="Jeffery I.B."/>
            <person name="Cooney J.C."/>
            <person name="Kagawa T.F."/>
            <person name="Liu W."/>
            <person name="Song Y."/>
            <person name="Salvetti E."/>
            <person name="Wrobel A."/>
            <person name="Rasinkangas P."/>
            <person name="Parkhill J."/>
            <person name="Rea M.C."/>
            <person name="O'Sullivan O."/>
            <person name="Ritari J."/>
            <person name="Douillard F.P."/>
            <person name="Paul Ross R."/>
            <person name="Yang R."/>
            <person name="Briner A.E."/>
            <person name="Felis G.E."/>
            <person name="de Vos W.M."/>
            <person name="Barrangou R."/>
            <person name="Klaenhammer T.R."/>
            <person name="Caufield P.W."/>
            <person name="Cui Y."/>
            <person name="Zhang H."/>
            <person name="O'Toole P.W."/>
        </authorList>
    </citation>
    <scope>NUCLEOTIDE SEQUENCE [LARGE SCALE GENOMIC DNA]</scope>
    <source>
        <strain evidence="9 10">JCM 17158</strain>
    </source>
</reference>
<comment type="function">
    <text evidence="6">Specifically methylates the N7 position of a guanine in 16S rRNA.</text>
</comment>
<feature type="chain" id="PRO_5006406311" description="Ribosomal RNA small subunit methyltransferase G" evidence="8">
    <location>
        <begin position="23"/>
        <end position="241"/>
    </location>
</feature>
<comment type="subcellular location">
    <subcellularLocation>
        <location evidence="6">Cytoplasm</location>
    </subcellularLocation>
</comment>
<dbReference type="PATRIC" id="fig|1291734.4.peg.1923"/>
<dbReference type="GO" id="GO:0005829">
    <property type="term" value="C:cytosol"/>
    <property type="evidence" value="ECO:0007669"/>
    <property type="project" value="TreeGrafter"/>
</dbReference>
<dbReference type="SUPFAM" id="SSF53335">
    <property type="entry name" value="S-adenosyl-L-methionine-dependent methyltransferases"/>
    <property type="match status" value="1"/>
</dbReference>
<feature type="binding site" evidence="6">
    <location>
        <position position="79"/>
    </location>
    <ligand>
        <name>S-adenosyl-L-methionine</name>
        <dbReference type="ChEBI" id="CHEBI:59789"/>
    </ligand>
</feature>
<dbReference type="HAMAP" id="MF_00074">
    <property type="entry name" value="16SrRNA_methyltr_G"/>
    <property type="match status" value="1"/>
</dbReference>
<feature type="signal peptide" evidence="8">
    <location>
        <begin position="1"/>
        <end position="22"/>
    </location>
</feature>
<keyword evidence="1 6" id="KW-0963">Cytoplasm</keyword>
<sequence>MDATSFAASLSALGLTLTPAQAAQFATYYEYLVAENEKVNLTALTSVSDVYLKHFYDSLTLVQAVPALRDQPLTVCDVGAGAGFPSLPLKLLFPQLQVTIVDSLQKRIDFLARLTDKLGLTGVTLVHDRAETFGGKKAPAREAFDLVTARAVANLATLAEFCLPLTRVGGQFAAMKGAAGEAELKAATVAIHTLGGGKPSMATLELPETGDERNIVVVPKARTTPARYPRKPGTPAKQPLH</sequence>
<dbReference type="FunFam" id="3.40.50.150:FF:000041">
    <property type="entry name" value="Ribosomal RNA small subunit methyltransferase G"/>
    <property type="match status" value="1"/>
</dbReference>
<feature type="binding site" evidence="6">
    <location>
        <position position="150"/>
    </location>
    <ligand>
        <name>S-adenosyl-L-methionine</name>
        <dbReference type="ChEBI" id="CHEBI:59789"/>
    </ligand>
</feature>
<dbReference type="Proteomes" id="UP000051804">
    <property type="component" value="Unassembled WGS sequence"/>
</dbReference>
<feature type="binding site" evidence="6">
    <location>
        <position position="84"/>
    </location>
    <ligand>
        <name>S-adenosyl-L-methionine</name>
        <dbReference type="ChEBI" id="CHEBI:59789"/>
    </ligand>
</feature>
<evidence type="ECO:0000313" key="9">
    <source>
        <dbReference type="EMBL" id="KRK74035.1"/>
    </source>
</evidence>
<evidence type="ECO:0000256" key="3">
    <source>
        <dbReference type="ARBA" id="ARBA00022603"/>
    </source>
</evidence>
<comment type="similarity">
    <text evidence="6">Belongs to the methyltransferase superfamily. RNA methyltransferase RsmG family.</text>
</comment>
<evidence type="ECO:0000256" key="8">
    <source>
        <dbReference type="SAM" id="SignalP"/>
    </source>
</evidence>
<proteinExistence type="inferred from homology"/>
<dbReference type="InterPro" id="IPR029063">
    <property type="entry name" value="SAM-dependent_MTases_sf"/>
</dbReference>
<evidence type="ECO:0000256" key="5">
    <source>
        <dbReference type="ARBA" id="ARBA00022691"/>
    </source>
</evidence>
<dbReference type="OrthoDB" id="9808773at2"/>
<accession>A0A0R1JXP5</accession>
<dbReference type="EMBL" id="AZDJ01000003">
    <property type="protein sequence ID" value="KRK74035.1"/>
    <property type="molecule type" value="Genomic_DNA"/>
</dbReference>
<comment type="caution">
    <text evidence="6">Lacks conserved residue(s) required for the propagation of feature annotation.</text>
</comment>
<keyword evidence="2 6" id="KW-0698">rRNA processing</keyword>
<keyword evidence="10" id="KW-1185">Reference proteome</keyword>
<dbReference type="NCBIfam" id="TIGR00138">
    <property type="entry name" value="rsmG_gidB"/>
    <property type="match status" value="1"/>
</dbReference>
<keyword evidence="5 6" id="KW-0949">S-adenosyl-L-methionine</keyword>
<dbReference type="STRING" id="1291734.FD02_GL001873"/>
<gene>
    <name evidence="6" type="primary">rsmG</name>
    <name evidence="9" type="ORF">FD02_GL001873</name>
</gene>
<dbReference type="Pfam" id="PF02527">
    <property type="entry name" value="GidB"/>
    <property type="match status" value="1"/>
</dbReference>
<dbReference type="Gene3D" id="3.40.50.150">
    <property type="entry name" value="Vaccinia Virus protein VP39"/>
    <property type="match status" value="1"/>
</dbReference>
<comment type="caution">
    <text evidence="9">The sequence shown here is derived from an EMBL/GenBank/DDBJ whole genome shotgun (WGS) entry which is preliminary data.</text>
</comment>
<dbReference type="CDD" id="cd02440">
    <property type="entry name" value="AdoMet_MTases"/>
    <property type="match status" value="1"/>
</dbReference>
<evidence type="ECO:0000256" key="6">
    <source>
        <dbReference type="HAMAP-Rule" id="MF_00074"/>
    </source>
</evidence>
<keyword evidence="8" id="KW-0732">Signal</keyword>
<feature type="binding site" evidence="6">
    <location>
        <begin position="130"/>
        <end position="131"/>
    </location>
    <ligand>
        <name>S-adenosyl-L-methionine</name>
        <dbReference type="ChEBI" id="CHEBI:59789"/>
    </ligand>
</feature>
<dbReference type="PIRSF" id="PIRSF003078">
    <property type="entry name" value="GidB"/>
    <property type="match status" value="1"/>
</dbReference>
<dbReference type="AlphaFoldDB" id="A0A0R1JXP5"/>
<organism evidence="9 10">
    <name type="scientific">Lacticaseibacillus nasuensis JCM 17158</name>
    <dbReference type="NCBI Taxonomy" id="1291734"/>
    <lineage>
        <taxon>Bacteria</taxon>
        <taxon>Bacillati</taxon>
        <taxon>Bacillota</taxon>
        <taxon>Bacilli</taxon>
        <taxon>Lactobacillales</taxon>
        <taxon>Lactobacillaceae</taxon>
        <taxon>Lacticaseibacillus</taxon>
    </lineage>
</organism>